<dbReference type="OrthoDB" id="2365435at2"/>
<dbReference type="AlphaFoldDB" id="A0A1X2LRW6"/>
<feature type="transmembrane region" description="Helical" evidence="8">
    <location>
        <begin position="398"/>
        <end position="419"/>
    </location>
</feature>
<dbReference type="PANTHER" id="PTHR33406:SF6">
    <property type="entry name" value="MEMBRANE PROTEIN YDGH-RELATED"/>
    <property type="match status" value="1"/>
</dbReference>
<dbReference type="FunFam" id="1.20.1640.10:FF:000020">
    <property type="entry name" value="Transmembrane transport protein MmpL10"/>
    <property type="match status" value="1"/>
</dbReference>
<dbReference type="FunFam" id="1.20.1640.10:FF:000018">
    <property type="entry name" value="Transmembrane transport protein MmpL10"/>
    <property type="match status" value="1"/>
</dbReference>
<dbReference type="InterPro" id="IPR050545">
    <property type="entry name" value="Mycobact_MmpL"/>
</dbReference>
<dbReference type="Gene3D" id="1.20.1640.10">
    <property type="entry name" value="Multidrug efflux transporter AcrB transmembrane domain"/>
    <property type="match status" value="2"/>
</dbReference>
<reference evidence="10 11" key="1">
    <citation type="submission" date="2017-04" db="EMBL/GenBank/DDBJ databases">
        <title>The new phylogeny of genus Mycobacterium.</title>
        <authorList>
            <person name="Tortoli E."/>
            <person name="Trovato A."/>
            <person name="Cirillo D.M."/>
        </authorList>
    </citation>
    <scope>NUCLEOTIDE SEQUENCE [LARGE SCALE GENOMIC DNA]</scope>
    <source>
        <strain evidence="10 11">TBL 1200985</strain>
    </source>
</reference>
<protein>
    <submittedName>
        <fullName evidence="10">MMPL family RND transporter</fullName>
    </submittedName>
</protein>
<keyword evidence="11" id="KW-1185">Reference proteome</keyword>
<feature type="domain" description="SSD" evidence="9">
    <location>
        <begin position="238"/>
        <end position="367"/>
    </location>
</feature>
<feature type="region of interest" description="Disordered" evidence="7">
    <location>
        <begin position="1033"/>
        <end position="1081"/>
    </location>
</feature>
<evidence type="ECO:0000313" key="11">
    <source>
        <dbReference type="Proteomes" id="UP000193247"/>
    </source>
</evidence>
<evidence type="ECO:0000256" key="2">
    <source>
        <dbReference type="ARBA" id="ARBA00010157"/>
    </source>
</evidence>
<feature type="transmembrane region" description="Helical" evidence="8">
    <location>
        <begin position="937"/>
        <end position="959"/>
    </location>
</feature>
<keyword evidence="5 8" id="KW-1133">Transmembrane helix</keyword>
<dbReference type="InterPro" id="IPR000731">
    <property type="entry name" value="SSD"/>
</dbReference>
<dbReference type="GO" id="GO:0005886">
    <property type="term" value="C:plasma membrane"/>
    <property type="evidence" value="ECO:0007669"/>
    <property type="project" value="UniProtKB-SubCell"/>
</dbReference>
<evidence type="ECO:0000256" key="7">
    <source>
        <dbReference type="SAM" id="MobiDB-lite"/>
    </source>
</evidence>
<dbReference type="InterPro" id="IPR004869">
    <property type="entry name" value="MMPL_dom"/>
</dbReference>
<dbReference type="Pfam" id="PF03176">
    <property type="entry name" value="MMPL"/>
    <property type="match status" value="2"/>
</dbReference>
<evidence type="ECO:0000256" key="4">
    <source>
        <dbReference type="ARBA" id="ARBA00022692"/>
    </source>
</evidence>
<dbReference type="InterPro" id="IPR023908">
    <property type="entry name" value="xxxLxxG_rpt"/>
</dbReference>
<evidence type="ECO:0000256" key="6">
    <source>
        <dbReference type="ARBA" id="ARBA00023136"/>
    </source>
</evidence>
<feature type="transmembrane region" description="Helical" evidence="8">
    <location>
        <begin position="27"/>
        <end position="46"/>
    </location>
</feature>
<dbReference type="Proteomes" id="UP000193247">
    <property type="component" value="Unassembled WGS sequence"/>
</dbReference>
<evidence type="ECO:0000259" key="9">
    <source>
        <dbReference type="PROSITE" id="PS50156"/>
    </source>
</evidence>
<dbReference type="NCBIfam" id="TIGR03057">
    <property type="entry name" value="xxxLxxG_by_4"/>
    <property type="match status" value="1"/>
</dbReference>
<feature type="compositionally biased region" description="Polar residues" evidence="7">
    <location>
        <begin position="1199"/>
        <end position="1208"/>
    </location>
</feature>
<dbReference type="PROSITE" id="PS50156">
    <property type="entry name" value="SSD"/>
    <property type="match status" value="1"/>
</dbReference>
<dbReference type="InterPro" id="IPR004707">
    <property type="entry name" value="MmpL_fam"/>
</dbReference>
<feature type="region of interest" description="Disordered" evidence="7">
    <location>
        <begin position="1154"/>
        <end position="1208"/>
    </location>
</feature>
<keyword evidence="6 8" id="KW-0472">Membrane</keyword>
<evidence type="ECO:0000256" key="8">
    <source>
        <dbReference type="SAM" id="Phobius"/>
    </source>
</evidence>
<feature type="transmembrane region" description="Helical" evidence="8">
    <location>
        <begin position="839"/>
        <end position="858"/>
    </location>
</feature>
<organism evidence="10 11">
    <name type="scientific">Mycobacterium decipiens</name>
    <dbReference type="NCBI Taxonomy" id="1430326"/>
    <lineage>
        <taxon>Bacteria</taxon>
        <taxon>Bacillati</taxon>
        <taxon>Actinomycetota</taxon>
        <taxon>Actinomycetes</taxon>
        <taxon>Mycobacteriales</taxon>
        <taxon>Mycobacteriaceae</taxon>
        <taxon>Mycobacterium</taxon>
    </lineage>
</organism>
<evidence type="ECO:0000256" key="3">
    <source>
        <dbReference type="ARBA" id="ARBA00022475"/>
    </source>
</evidence>
<keyword evidence="3" id="KW-1003">Cell membrane</keyword>
<evidence type="ECO:0000256" key="1">
    <source>
        <dbReference type="ARBA" id="ARBA00004651"/>
    </source>
</evidence>
<proteinExistence type="inferred from homology"/>
<feature type="transmembrane region" description="Helical" evidence="8">
    <location>
        <begin position="865"/>
        <end position="890"/>
    </location>
</feature>
<gene>
    <name evidence="10" type="ORF">B8W66_17350</name>
</gene>
<dbReference type="NCBIfam" id="TIGR00833">
    <property type="entry name" value="actII"/>
    <property type="match status" value="1"/>
</dbReference>
<dbReference type="EMBL" id="NCXP01000025">
    <property type="protein sequence ID" value="OSC39384.1"/>
    <property type="molecule type" value="Genomic_DNA"/>
</dbReference>
<feature type="transmembrane region" description="Helical" evidence="8">
    <location>
        <begin position="310"/>
        <end position="333"/>
    </location>
</feature>
<dbReference type="SUPFAM" id="SSF82866">
    <property type="entry name" value="Multidrug efflux transporter AcrB transmembrane domain"/>
    <property type="match status" value="2"/>
</dbReference>
<feature type="transmembrane region" description="Helical" evidence="8">
    <location>
        <begin position="270"/>
        <end position="289"/>
    </location>
</feature>
<keyword evidence="4 8" id="KW-0812">Transmembrane</keyword>
<comment type="caution">
    <text evidence="10">The sequence shown here is derived from an EMBL/GenBank/DDBJ whole genome shotgun (WGS) entry which is preliminary data.</text>
</comment>
<comment type="similarity">
    <text evidence="2">Belongs to the resistance-nodulation-cell division (RND) (TC 2.A.6) family. MmpL subfamily.</text>
</comment>
<feature type="transmembrane region" description="Helical" evidence="8">
    <location>
        <begin position="345"/>
        <end position="368"/>
    </location>
</feature>
<accession>A0A1X2LRW6</accession>
<feature type="transmembrane region" description="Helical" evidence="8">
    <location>
        <begin position="234"/>
        <end position="258"/>
    </location>
</feature>
<evidence type="ECO:0000313" key="10">
    <source>
        <dbReference type="EMBL" id="OSC39384.1"/>
    </source>
</evidence>
<dbReference type="RefSeq" id="WP_085326511.1">
    <property type="nucleotide sequence ID" value="NZ_NCXP01000025.1"/>
</dbReference>
<sequence>MSRRTTGHDEAKPGGLFDRVGDFVVRWPLAVIGCWIAVAAALTLLLPPLQVQAAKREQAPLPPDAPVMVLQREMSKAFEEKGPGGGGGGGKKGGSGSLLMVVLTNENGLGPADEEVYRKLIGNLRQSTQDQISVQDFLSAPPMKEILASKDNKAWIVPINLPGDAAAPETQTTFKHIVEIVKETVAGTSLTANLSGPVATVADLQELGEADVKVIEIGTAVSVLIILILVYRNLITMLVPLITIGTSVVSAQGFLSALAELGLAINMQSIIFMSAVMIGAGTDYAVFLISRYHDYVRHGNSSDQAVKKALMSIGKVIAASAATVAVTFLAMVFTKLEVFSSVGPAISVSIMVSLLAAVTLLPAILVLAGRRGWVKPRRDLTTRFWRRSGVRIVRRPKIHLVGSVIVLIVLASCAGFIRFNYDDLKTVPQDVDSAKGYTAMNRHFPMNAMTPMVLFIKSPRDLRTPSALADIEMMSRRIAEMPDIVMVRGLTRPNGEPLKETKVSYQAGEVGSKLDEASSAIEDHGGDLDQLAGGAHQLADALAQVRNEVNGAVSSTSGLVNTLQAMVALMGGDKTIQQLDNASQFVGRMRALGNDLGGTIAYAEQTAVWANPMVKALNSSPVCNKDPACRSSRAELAALVQAQNNGLLKSIAALAVTLQQTKEYQTLAQTVNQLDQQLKQIVNGLKAVNGLPTKLAQLQQGANALAEGSAALAEGVQQLVDQTKKMGSGLNEASDFLLGMKHDAEKPSMAGFNIPPQFMTRDEFKKGAQIFLSPDGHAARYFVQSALNPFTTEAMDQVNEIVRIAESARPNTELAEATIGVAGIPTGLRDTRDYYNNDIKFIVIATVLIVFLILVLLLRAIVAPIYLIGSVLVSYLSALGIGVILFQFILGQGMHWSLPGLSFILLVAVGADYNMLLISRIRDESPHGVRVGVIRTVGSTGGVITSAGLIFAASMFGLMTASINTMAQAGFTIGIGIVLDTFLVRTVTVPALTALIGQANWWPSKLGQDSARQVKRRKRARKSDLWLDRVKGIGGRKPKKPVSGRPTTKVARPINGHARKDGLPGTMPRSNGKPRSATNGNNKYLIDHLPGHSLPLFGLAELPPYDVLDCVSKTNGNGKVNGKVIGKEPVDHLLGHSLPLFGLGGLPTYDLSDDTSNRNCDNPIDHSADPALPGFGLPPHQPTNGNSESDGEHPVEHTAPSSDKSVFT</sequence>
<comment type="subcellular location">
    <subcellularLocation>
        <location evidence="1">Cell membrane</location>
        <topology evidence="1">Multi-pass membrane protein</topology>
    </subcellularLocation>
</comment>
<evidence type="ECO:0000256" key="5">
    <source>
        <dbReference type="ARBA" id="ARBA00022989"/>
    </source>
</evidence>
<dbReference type="STRING" id="1430326.B8W66_17350"/>
<feature type="transmembrane region" description="Helical" evidence="8">
    <location>
        <begin position="896"/>
        <end position="916"/>
    </location>
</feature>
<dbReference type="PANTHER" id="PTHR33406">
    <property type="entry name" value="MEMBRANE PROTEIN MJ1562-RELATED"/>
    <property type="match status" value="1"/>
</dbReference>
<name>A0A1X2LRW6_9MYCO</name>